<feature type="binding site" evidence="10">
    <location>
        <position position="162"/>
    </location>
    <ligand>
        <name>a divalent metal cation</name>
        <dbReference type="ChEBI" id="CHEBI:60240"/>
    </ligand>
</feature>
<keyword evidence="6" id="KW-0560">Oxidoreductase</keyword>
<dbReference type="GO" id="GO:0016746">
    <property type="term" value="F:acyltransferase activity"/>
    <property type="evidence" value="ECO:0007669"/>
    <property type="project" value="InterPro"/>
</dbReference>
<keyword evidence="5 9" id="KW-0479">Metal-binding</keyword>
<dbReference type="SUPFAM" id="SSF53659">
    <property type="entry name" value="Isocitrate/Isopropylmalate dehydrogenase-like"/>
    <property type="match status" value="1"/>
</dbReference>
<evidence type="ECO:0000256" key="9">
    <source>
        <dbReference type="PIRSR" id="PIRSR036684-2"/>
    </source>
</evidence>
<dbReference type="InterPro" id="IPR051674">
    <property type="entry name" value="Malate_Decarboxylase"/>
</dbReference>
<evidence type="ECO:0000256" key="3">
    <source>
        <dbReference type="ARBA" id="ARBA00007686"/>
    </source>
</evidence>
<dbReference type="Pfam" id="PF01515">
    <property type="entry name" value="PTA_PTB"/>
    <property type="match status" value="1"/>
</dbReference>
<sequence>MADDFSEAALDYHRNPVPGKIQVTSTKPVATARDLALAYTPGVAVACNAIVDDPEEAFSLTARGNLVGVVTNGTAVLGLGAIGPLASKPVMEGKGVLFKKFAGIDVFDIEIDELDVDKLVDIIASLEPTFGGINLEDIKAPECFEVERRLRERMKIPVFHDDQHGTAIIVAAAVFNGLRVVGKKFEDVKLVTSGAGAAALACVDLLVHMGVRRENVTLTDIVGVVHEGRNELMDKYKARYAQATDARTLAEVIEGADVFLGLSAPRVLKPEMVAKMADRPIIMALANPTPEIMPDEVKAVRPDAIMATGRSDFPNQVNNVLCFPFIFRGALDVGATVINEEMKIACVKAIADLAMAEPSDVVAAAYSDQELVFGADYIIPKPFDPRLIVEIAPAVAKAAMESGVARRPIPDFEAYRQKLTQFVFRSGLAMKPVFDRARENPKRIVFAEGEDERVLRAAQQMIEDKIGYPILIARPEVLETRIKRMGLKLVPGENVEVVNPQSDPRYPDYWKLYHQIMERKGVSPDYARTVVRTRQTVIATLMLKRGEADAMICGTVGRYDDHLRHITDLIGKADGVRQMSALNMLILSKGVYFLADTYVTPDPTAEEIAELAVLAAAEVRRFGIEPKVALLSHSSFGSHQTDSAIKMREALQLLMRMAPGLEVEGEMHGDAAVSEAIRSRIFPNSRLQGAANLFILPTLDAANISFNLLKVLGEGLSVGPILLGSALPAHILTPSVTVRGIVNMSALAVVDAQGAEAHGVYV</sequence>
<dbReference type="GO" id="GO:0016616">
    <property type="term" value="F:oxidoreductase activity, acting on the CH-OH group of donors, NAD or NADP as acceptor"/>
    <property type="evidence" value="ECO:0007669"/>
    <property type="project" value="InterPro"/>
</dbReference>
<dbReference type="FunFam" id="3.40.50.10380:FF:000003">
    <property type="entry name" value="NADP-dependent malic enzyme"/>
    <property type="match status" value="1"/>
</dbReference>
<keyword evidence="10" id="KW-0521">NADP</keyword>
<dbReference type="Gene3D" id="3.40.50.720">
    <property type="entry name" value="NAD(P)-binding Rossmann-like Domain"/>
    <property type="match status" value="1"/>
</dbReference>
<evidence type="ECO:0000256" key="6">
    <source>
        <dbReference type="ARBA" id="ARBA00023002"/>
    </source>
</evidence>
<feature type="domain" description="Malic enzyme NAD-binding" evidence="11">
    <location>
        <begin position="163"/>
        <end position="400"/>
    </location>
</feature>
<comment type="cofactor">
    <cofactor evidence="1">
        <name>Mn(2+)</name>
        <dbReference type="ChEBI" id="CHEBI:29035"/>
    </cofactor>
</comment>
<dbReference type="Gene3D" id="3.40.50.10950">
    <property type="match status" value="1"/>
</dbReference>
<comment type="similarity">
    <text evidence="3">In the N-terminal section; belongs to the malic enzymes family.</text>
</comment>
<dbReference type="InterPro" id="IPR046346">
    <property type="entry name" value="Aminoacid_DH-like_N_sf"/>
</dbReference>
<reference evidence="13 14" key="1">
    <citation type="submission" date="2018-10" db="EMBL/GenBank/DDBJ databases">
        <title>Comparative analysis of microorganisms from saline springs in Andes Mountain Range, Colombia.</title>
        <authorList>
            <person name="Rubin E."/>
        </authorList>
    </citation>
    <scope>NUCLEOTIDE SEQUENCE [LARGE SCALE GENOMIC DNA]</scope>
    <source>
        <strain evidence="13 14">USBA 36</strain>
    </source>
</reference>
<proteinExistence type="inferred from homology"/>
<protein>
    <submittedName>
        <fullName evidence="13">Malate dehydrogenase (Oxaloacetate-decarboxylating)(NADP+)</fullName>
    </submittedName>
</protein>
<dbReference type="EMBL" id="RBIG01000001">
    <property type="protein sequence ID" value="RKQ72771.1"/>
    <property type="molecule type" value="Genomic_DNA"/>
</dbReference>
<evidence type="ECO:0000259" key="11">
    <source>
        <dbReference type="SMART" id="SM00919"/>
    </source>
</evidence>
<comment type="similarity">
    <text evidence="4">In the C-terminal section; belongs to the phosphate acetyltransferase and butyryltransferase family.</text>
</comment>
<dbReference type="InterPro" id="IPR012188">
    <property type="entry name" value="ME_PTA"/>
</dbReference>
<dbReference type="Pfam" id="PF03949">
    <property type="entry name" value="Malic_M"/>
    <property type="match status" value="1"/>
</dbReference>
<evidence type="ECO:0000259" key="12">
    <source>
        <dbReference type="SMART" id="SM01274"/>
    </source>
</evidence>
<dbReference type="GO" id="GO:0051287">
    <property type="term" value="F:NAD binding"/>
    <property type="evidence" value="ECO:0007669"/>
    <property type="project" value="InterPro"/>
</dbReference>
<dbReference type="PIRSF" id="PIRSF036684">
    <property type="entry name" value="ME_PTA"/>
    <property type="match status" value="1"/>
</dbReference>
<dbReference type="SUPFAM" id="SSF53223">
    <property type="entry name" value="Aminoacid dehydrogenase-like, N-terminal domain"/>
    <property type="match status" value="1"/>
</dbReference>
<dbReference type="InterPro" id="IPR042113">
    <property type="entry name" value="P_AcTrfase_dom1"/>
</dbReference>
<dbReference type="InterPro" id="IPR045213">
    <property type="entry name" value="Malic_NAD-bd_bact_type"/>
</dbReference>
<dbReference type="InterPro" id="IPR002505">
    <property type="entry name" value="PTA_PTB"/>
</dbReference>
<dbReference type="SUPFAM" id="SSF51735">
    <property type="entry name" value="NAD(P)-binding Rossmann-fold domains"/>
    <property type="match status" value="1"/>
</dbReference>
<dbReference type="InterPro" id="IPR037062">
    <property type="entry name" value="Malic_N_dom_sf"/>
</dbReference>
<evidence type="ECO:0000256" key="10">
    <source>
        <dbReference type="PIRSR" id="PIRSR036684-3"/>
    </source>
</evidence>
<dbReference type="SMART" id="SM01274">
    <property type="entry name" value="malic"/>
    <property type="match status" value="1"/>
</dbReference>
<evidence type="ECO:0000256" key="2">
    <source>
        <dbReference type="ARBA" id="ARBA00001946"/>
    </source>
</evidence>
<dbReference type="Gene3D" id="3.40.50.10380">
    <property type="entry name" value="Malic enzyme, N-terminal domain"/>
    <property type="match status" value="1"/>
</dbReference>
<feature type="binding site" evidence="9">
    <location>
        <position position="137"/>
    </location>
    <ligand>
        <name>a divalent metal cation</name>
        <dbReference type="ChEBI" id="CHEBI:60240"/>
    </ligand>
</feature>
<dbReference type="PROSITE" id="PS00331">
    <property type="entry name" value="MALIC_ENZYMES"/>
    <property type="match status" value="1"/>
</dbReference>
<dbReference type="FunFam" id="3.40.50.720:FF:000095">
    <property type="entry name" value="NADP-dependent malic enzyme"/>
    <property type="match status" value="1"/>
</dbReference>
<dbReference type="AlphaFoldDB" id="A0A420WP03"/>
<feature type="binding site" evidence="10">
    <location>
        <position position="287"/>
    </location>
    <ligand>
        <name>a divalent metal cation</name>
        <dbReference type="ChEBI" id="CHEBI:60240"/>
    </ligand>
</feature>
<evidence type="ECO:0000313" key="13">
    <source>
        <dbReference type="EMBL" id="RKQ72771.1"/>
    </source>
</evidence>
<keyword evidence="7" id="KW-0511">Multifunctional enzyme</keyword>
<gene>
    <name evidence="13" type="ORF">BCL74_0540</name>
</gene>
<evidence type="ECO:0000256" key="7">
    <source>
        <dbReference type="ARBA" id="ARBA00023268"/>
    </source>
</evidence>
<dbReference type="Gene3D" id="3.40.50.10750">
    <property type="entry name" value="Isocitrate/Isopropylmalate dehydrogenase-like"/>
    <property type="match status" value="1"/>
</dbReference>
<dbReference type="PANTHER" id="PTHR43237">
    <property type="entry name" value="NADP-DEPENDENT MALIC ENZYME"/>
    <property type="match status" value="1"/>
</dbReference>
<feature type="active site" description="Proton acceptor" evidence="8">
    <location>
        <position position="94"/>
    </location>
</feature>
<dbReference type="SMART" id="SM00919">
    <property type="entry name" value="Malic_M"/>
    <property type="match status" value="1"/>
</dbReference>
<dbReference type="RefSeq" id="WP_121217351.1">
    <property type="nucleotide sequence ID" value="NZ_RBIG01000001.1"/>
</dbReference>
<comment type="cofactor">
    <cofactor evidence="2">
        <name>Mg(2+)</name>
        <dbReference type="ChEBI" id="CHEBI:18420"/>
    </cofactor>
</comment>
<name>A0A420WP03_9PROT</name>
<comment type="caution">
    <text evidence="13">The sequence shown here is derived from an EMBL/GenBank/DDBJ whole genome shotgun (WGS) entry which is preliminary data.</text>
</comment>
<dbReference type="CDD" id="cd05311">
    <property type="entry name" value="NAD_bind_2_malic_enz"/>
    <property type="match status" value="1"/>
</dbReference>
<dbReference type="Pfam" id="PF00390">
    <property type="entry name" value="malic"/>
    <property type="match status" value="1"/>
</dbReference>
<evidence type="ECO:0000256" key="1">
    <source>
        <dbReference type="ARBA" id="ARBA00001936"/>
    </source>
</evidence>
<feature type="binding site" evidence="10">
    <location>
        <begin position="76"/>
        <end position="83"/>
    </location>
    <ligand>
        <name>NADP(+)</name>
        <dbReference type="ChEBI" id="CHEBI:58349"/>
    </ligand>
</feature>
<dbReference type="GO" id="GO:0006108">
    <property type="term" value="P:malate metabolic process"/>
    <property type="evidence" value="ECO:0007669"/>
    <property type="project" value="InterPro"/>
</dbReference>
<dbReference type="InterPro" id="IPR015884">
    <property type="entry name" value="Malic_enzyme_CS"/>
</dbReference>
<dbReference type="GO" id="GO:0004470">
    <property type="term" value="F:malic enzyme activity"/>
    <property type="evidence" value="ECO:0007669"/>
    <property type="project" value="InterPro"/>
</dbReference>
<evidence type="ECO:0000256" key="8">
    <source>
        <dbReference type="PIRSR" id="PIRSR036684-1"/>
    </source>
</evidence>
<evidence type="ECO:0000313" key="14">
    <source>
        <dbReference type="Proteomes" id="UP000277424"/>
    </source>
</evidence>
<dbReference type="InterPro" id="IPR036291">
    <property type="entry name" value="NAD(P)-bd_dom_sf"/>
</dbReference>
<dbReference type="InterPro" id="IPR012301">
    <property type="entry name" value="Malic_N_dom"/>
</dbReference>
<dbReference type="OrthoDB" id="9805787at2"/>
<organism evidence="13 14">
    <name type="scientific">Oceanibaculum indicum</name>
    <dbReference type="NCBI Taxonomy" id="526216"/>
    <lineage>
        <taxon>Bacteria</taxon>
        <taxon>Pseudomonadati</taxon>
        <taxon>Pseudomonadota</taxon>
        <taxon>Alphaproteobacteria</taxon>
        <taxon>Rhodospirillales</taxon>
        <taxon>Oceanibaculaceae</taxon>
        <taxon>Oceanibaculum</taxon>
    </lineage>
</organism>
<dbReference type="PANTHER" id="PTHR43237:SF4">
    <property type="entry name" value="NADP-DEPENDENT MALIC ENZYME"/>
    <property type="match status" value="1"/>
</dbReference>
<evidence type="ECO:0000256" key="5">
    <source>
        <dbReference type="ARBA" id="ARBA00022723"/>
    </source>
</evidence>
<dbReference type="InterPro" id="IPR042112">
    <property type="entry name" value="P_AcTrfase_dom2"/>
</dbReference>
<accession>A0A420WP03</accession>
<dbReference type="InterPro" id="IPR012302">
    <property type="entry name" value="Malic_NAD-bd"/>
</dbReference>
<evidence type="ECO:0000256" key="4">
    <source>
        <dbReference type="ARBA" id="ARBA00008756"/>
    </source>
</evidence>
<dbReference type="GO" id="GO:0046872">
    <property type="term" value="F:metal ion binding"/>
    <property type="evidence" value="ECO:0007669"/>
    <property type="project" value="UniProtKB-KW"/>
</dbReference>
<feature type="binding site" evidence="9">
    <location>
        <position position="136"/>
    </location>
    <ligand>
        <name>a divalent metal cation</name>
        <dbReference type="ChEBI" id="CHEBI:60240"/>
    </ligand>
</feature>
<dbReference type="Proteomes" id="UP000277424">
    <property type="component" value="Unassembled WGS sequence"/>
</dbReference>
<feature type="domain" description="Malic enzyme N-terminal" evidence="12">
    <location>
        <begin position="18"/>
        <end position="151"/>
    </location>
</feature>